<feature type="compositionally biased region" description="Polar residues" evidence="1">
    <location>
        <begin position="69"/>
        <end position="80"/>
    </location>
</feature>
<gene>
    <name evidence="2" type="ORF">EVAR_93081_1</name>
</gene>
<comment type="caution">
    <text evidence="2">The sequence shown here is derived from an EMBL/GenBank/DDBJ whole genome shotgun (WGS) entry which is preliminary data.</text>
</comment>
<sequence>MAAATGRRIGARIDSAPTALGRHRQQYRNLPESDTGTSFGFEFERTFGLYSLRIDFIFRPGDVFGGSEVSASRASGNATALQLARRTEWGGRKPPETKSHGASRHARTSASEFGGVPFPRDTGSASRRYYPITRPRKHPSSRDVPNDIMTGAAAASRRRPPELVACHLPQRDARLQRSVYSPFASRPVTSAVCNNGCDAEIAAHSTYDAFGTSAERTHSELVNGCYNLRPAARCAAFKSRPCVFFSAAAQFKIELLFHATIYNLSTSLRDFMWVTSTRVCCCLRGAVITDTRLSGLSVKVVSLGLVHDCSQKTDTRLTHYISAPVVVLIARARRPTADPALSGAARRSRGSRLAPVQTPADGDGASPWTRPQIKRLCRPGRGVPGGPGHCVAAIIYLLPIRGFRLSYCPTALECLPTACSCCVCDVTMEDSPRKRIRFTYRPSVQMSQPADEQCMNADPRTRPRHKTCKTQRAAAGGGGGGGSSTRTRGPAPIKRPALSRGTSCRTASRFARRRVKERTRRECERHPR</sequence>
<feature type="region of interest" description="Disordered" evidence="1">
    <location>
        <begin position="69"/>
        <end position="147"/>
    </location>
</feature>
<dbReference type="Proteomes" id="UP000299102">
    <property type="component" value="Unassembled WGS sequence"/>
</dbReference>
<proteinExistence type="predicted"/>
<organism evidence="2 3">
    <name type="scientific">Eumeta variegata</name>
    <name type="common">Bagworm moth</name>
    <name type="synonym">Eumeta japonica</name>
    <dbReference type="NCBI Taxonomy" id="151549"/>
    <lineage>
        <taxon>Eukaryota</taxon>
        <taxon>Metazoa</taxon>
        <taxon>Ecdysozoa</taxon>
        <taxon>Arthropoda</taxon>
        <taxon>Hexapoda</taxon>
        <taxon>Insecta</taxon>
        <taxon>Pterygota</taxon>
        <taxon>Neoptera</taxon>
        <taxon>Endopterygota</taxon>
        <taxon>Lepidoptera</taxon>
        <taxon>Glossata</taxon>
        <taxon>Ditrysia</taxon>
        <taxon>Tineoidea</taxon>
        <taxon>Psychidae</taxon>
        <taxon>Oiketicinae</taxon>
        <taxon>Eumeta</taxon>
    </lineage>
</organism>
<dbReference type="EMBL" id="BGZK01000055">
    <property type="protein sequence ID" value="GBP13113.1"/>
    <property type="molecule type" value="Genomic_DNA"/>
</dbReference>
<feature type="region of interest" description="Disordered" evidence="1">
    <location>
        <begin position="339"/>
        <end position="366"/>
    </location>
</feature>
<feature type="compositionally biased region" description="Basic and acidic residues" evidence="1">
    <location>
        <begin position="85"/>
        <end position="99"/>
    </location>
</feature>
<name>A0A4C1TF30_EUMVA</name>
<feature type="compositionally biased region" description="Basic and acidic residues" evidence="1">
    <location>
        <begin position="519"/>
        <end position="528"/>
    </location>
</feature>
<accession>A0A4C1TF30</accession>
<evidence type="ECO:0000256" key="1">
    <source>
        <dbReference type="SAM" id="MobiDB-lite"/>
    </source>
</evidence>
<feature type="region of interest" description="Disordered" evidence="1">
    <location>
        <begin position="447"/>
        <end position="528"/>
    </location>
</feature>
<evidence type="ECO:0000313" key="3">
    <source>
        <dbReference type="Proteomes" id="UP000299102"/>
    </source>
</evidence>
<dbReference type="AlphaFoldDB" id="A0A4C1TF30"/>
<protein>
    <submittedName>
        <fullName evidence="2">Uncharacterized protein</fullName>
    </submittedName>
</protein>
<evidence type="ECO:0000313" key="2">
    <source>
        <dbReference type="EMBL" id="GBP13113.1"/>
    </source>
</evidence>
<reference evidence="2 3" key="1">
    <citation type="journal article" date="2019" name="Commun. Biol.">
        <title>The bagworm genome reveals a unique fibroin gene that provides high tensile strength.</title>
        <authorList>
            <person name="Kono N."/>
            <person name="Nakamura H."/>
            <person name="Ohtoshi R."/>
            <person name="Tomita M."/>
            <person name="Numata K."/>
            <person name="Arakawa K."/>
        </authorList>
    </citation>
    <scope>NUCLEOTIDE SEQUENCE [LARGE SCALE GENOMIC DNA]</scope>
</reference>
<keyword evidence="3" id="KW-1185">Reference proteome</keyword>